<accession>K0RYJ2</accession>
<sequence>MKVDGVGLGYETHGTSIFQDRVFGGWERKSGMSQTTALRFNLARLAQPGEGNSEGQAVTGRVEMNVYELGPLIRIEEAKDYKSGASMALEQSFQTKTGGKKCIMSTQGTTTQVTKVSNKSVHDRVTM</sequence>
<proteinExistence type="predicted"/>
<dbReference type="Proteomes" id="UP000266841">
    <property type="component" value="Unassembled WGS sequence"/>
</dbReference>
<reference evidence="1 2" key="1">
    <citation type="journal article" date="2012" name="Genome Biol.">
        <title>Genome and low-iron response of an oceanic diatom adapted to chronic iron limitation.</title>
        <authorList>
            <person name="Lommer M."/>
            <person name="Specht M."/>
            <person name="Roy A.S."/>
            <person name="Kraemer L."/>
            <person name="Andreson R."/>
            <person name="Gutowska M.A."/>
            <person name="Wolf J."/>
            <person name="Bergner S.V."/>
            <person name="Schilhabel M.B."/>
            <person name="Klostermeier U.C."/>
            <person name="Beiko R.G."/>
            <person name="Rosenstiel P."/>
            <person name="Hippler M."/>
            <person name="Laroche J."/>
        </authorList>
    </citation>
    <scope>NUCLEOTIDE SEQUENCE [LARGE SCALE GENOMIC DNA]</scope>
    <source>
        <strain evidence="1 2">CCMP1005</strain>
    </source>
</reference>
<protein>
    <submittedName>
        <fullName evidence="1">Uncharacterized protein</fullName>
    </submittedName>
</protein>
<dbReference type="EMBL" id="AGNL01027893">
    <property type="protein sequence ID" value="EJK57544.1"/>
    <property type="molecule type" value="Genomic_DNA"/>
</dbReference>
<feature type="non-terminal residue" evidence="1">
    <location>
        <position position="127"/>
    </location>
</feature>
<evidence type="ECO:0000313" key="1">
    <source>
        <dbReference type="EMBL" id="EJK57544.1"/>
    </source>
</evidence>
<evidence type="ECO:0000313" key="2">
    <source>
        <dbReference type="Proteomes" id="UP000266841"/>
    </source>
</evidence>
<name>K0RYJ2_THAOC</name>
<keyword evidence="2" id="KW-1185">Reference proteome</keyword>
<organism evidence="1 2">
    <name type="scientific">Thalassiosira oceanica</name>
    <name type="common">Marine diatom</name>
    <dbReference type="NCBI Taxonomy" id="159749"/>
    <lineage>
        <taxon>Eukaryota</taxon>
        <taxon>Sar</taxon>
        <taxon>Stramenopiles</taxon>
        <taxon>Ochrophyta</taxon>
        <taxon>Bacillariophyta</taxon>
        <taxon>Coscinodiscophyceae</taxon>
        <taxon>Thalassiosirophycidae</taxon>
        <taxon>Thalassiosirales</taxon>
        <taxon>Thalassiosiraceae</taxon>
        <taxon>Thalassiosira</taxon>
    </lineage>
</organism>
<dbReference type="OrthoDB" id="53152at2759"/>
<dbReference type="AlphaFoldDB" id="K0RYJ2"/>
<comment type="caution">
    <text evidence="1">The sequence shown here is derived from an EMBL/GenBank/DDBJ whole genome shotgun (WGS) entry which is preliminary data.</text>
</comment>
<gene>
    <name evidence="1" type="ORF">THAOC_22400</name>
</gene>